<gene>
    <name evidence="1" type="ORF">OE88DRAFT_543669</name>
</gene>
<organism evidence="1 2">
    <name type="scientific">Heliocybe sulcata</name>
    <dbReference type="NCBI Taxonomy" id="5364"/>
    <lineage>
        <taxon>Eukaryota</taxon>
        <taxon>Fungi</taxon>
        <taxon>Dikarya</taxon>
        <taxon>Basidiomycota</taxon>
        <taxon>Agaricomycotina</taxon>
        <taxon>Agaricomycetes</taxon>
        <taxon>Gloeophyllales</taxon>
        <taxon>Gloeophyllaceae</taxon>
        <taxon>Heliocybe</taxon>
    </lineage>
</organism>
<dbReference type="Proteomes" id="UP000305948">
    <property type="component" value="Unassembled WGS sequence"/>
</dbReference>
<keyword evidence="2" id="KW-1185">Reference proteome</keyword>
<dbReference type="EMBL" id="ML213519">
    <property type="protein sequence ID" value="TFK48582.1"/>
    <property type="molecule type" value="Genomic_DNA"/>
</dbReference>
<reference evidence="1 2" key="1">
    <citation type="journal article" date="2019" name="Nat. Ecol. Evol.">
        <title>Megaphylogeny resolves global patterns of mushroom evolution.</title>
        <authorList>
            <person name="Varga T."/>
            <person name="Krizsan K."/>
            <person name="Foldi C."/>
            <person name="Dima B."/>
            <person name="Sanchez-Garcia M."/>
            <person name="Sanchez-Ramirez S."/>
            <person name="Szollosi G.J."/>
            <person name="Szarkandi J.G."/>
            <person name="Papp V."/>
            <person name="Albert L."/>
            <person name="Andreopoulos W."/>
            <person name="Angelini C."/>
            <person name="Antonin V."/>
            <person name="Barry K.W."/>
            <person name="Bougher N.L."/>
            <person name="Buchanan P."/>
            <person name="Buyck B."/>
            <person name="Bense V."/>
            <person name="Catcheside P."/>
            <person name="Chovatia M."/>
            <person name="Cooper J."/>
            <person name="Damon W."/>
            <person name="Desjardin D."/>
            <person name="Finy P."/>
            <person name="Geml J."/>
            <person name="Haridas S."/>
            <person name="Hughes K."/>
            <person name="Justo A."/>
            <person name="Karasinski D."/>
            <person name="Kautmanova I."/>
            <person name="Kiss B."/>
            <person name="Kocsube S."/>
            <person name="Kotiranta H."/>
            <person name="LaButti K.M."/>
            <person name="Lechner B.E."/>
            <person name="Liimatainen K."/>
            <person name="Lipzen A."/>
            <person name="Lukacs Z."/>
            <person name="Mihaltcheva S."/>
            <person name="Morgado L.N."/>
            <person name="Niskanen T."/>
            <person name="Noordeloos M.E."/>
            <person name="Ohm R.A."/>
            <person name="Ortiz-Santana B."/>
            <person name="Ovrebo C."/>
            <person name="Racz N."/>
            <person name="Riley R."/>
            <person name="Savchenko A."/>
            <person name="Shiryaev A."/>
            <person name="Soop K."/>
            <person name="Spirin V."/>
            <person name="Szebenyi C."/>
            <person name="Tomsovsky M."/>
            <person name="Tulloss R.E."/>
            <person name="Uehling J."/>
            <person name="Grigoriev I.V."/>
            <person name="Vagvolgyi C."/>
            <person name="Papp T."/>
            <person name="Martin F.M."/>
            <person name="Miettinen O."/>
            <person name="Hibbett D.S."/>
            <person name="Nagy L.G."/>
        </authorList>
    </citation>
    <scope>NUCLEOTIDE SEQUENCE [LARGE SCALE GENOMIC DNA]</scope>
    <source>
        <strain evidence="1 2">OMC1185</strain>
    </source>
</reference>
<sequence length="153" mass="17064">MPNGVPDVRVLETGLFGSSGPSASKHLPSCWISETRNFHLLAVPLSLVDCPFETWLHLLLLRSIGETRRSGKIVFSFVTSTEFSRSIYMLSHIVVDLKGRQTVPLARRFIFFRSICPLLVAFWILSPQRTRAASVSPSMRISDDARKGTCAIS</sequence>
<protein>
    <submittedName>
        <fullName evidence="1">Uncharacterized protein</fullName>
    </submittedName>
</protein>
<evidence type="ECO:0000313" key="1">
    <source>
        <dbReference type="EMBL" id="TFK48582.1"/>
    </source>
</evidence>
<name>A0A5C3MUW2_9AGAM</name>
<proteinExistence type="predicted"/>
<accession>A0A5C3MUW2</accession>
<dbReference type="AlphaFoldDB" id="A0A5C3MUW2"/>
<evidence type="ECO:0000313" key="2">
    <source>
        <dbReference type="Proteomes" id="UP000305948"/>
    </source>
</evidence>